<name>A0A1M4XG71_9ACTN</name>
<reference evidence="2" key="1">
    <citation type="submission" date="2016-11" db="EMBL/GenBank/DDBJ databases">
        <authorList>
            <person name="Varghese N."/>
            <person name="Submissions S."/>
        </authorList>
    </citation>
    <scope>NUCLEOTIDE SEQUENCE [LARGE SCALE GENOMIC DNA]</scope>
    <source>
        <strain evidence="2">DSM 19514</strain>
    </source>
</reference>
<accession>A0A1M4XG71</accession>
<dbReference type="Proteomes" id="UP000184295">
    <property type="component" value="Unassembled WGS sequence"/>
</dbReference>
<organism evidence="1 2">
    <name type="scientific">Ferrithrix thermotolerans DSM 19514</name>
    <dbReference type="NCBI Taxonomy" id="1121881"/>
    <lineage>
        <taxon>Bacteria</taxon>
        <taxon>Bacillati</taxon>
        <taxon>Actinomycetota</taxon>
        <taxon>Acidimicrobiia</taxon>
        <taxon>Acidimicrobiales</taxon>
        <taxon>Acidimicrobiaceae</taxon>
        <taxon>Ferrithrix</taxon>
    </lineage>
</organism>
<proteinExistence type="predicted"/>
<keyword evidence="2" id="KW-1185">Reference proteome</keyword>
<dbReference type="STRING" id="1121881.SAMN02745225_02012"/>
<dbReference type="AlphaFoldDB" id="A0A1M4XG71"/>
<sequence>MTASENGSSFEVEEVLEKLVYFPIGLAAAVAKAAPEAAKTGKNLVEGQIKTAEFLGRMTVDYAKKRYQSPDTVVKDLGQMVAKSVGGPLGGLIEHLIESAVGTKDSVADRDAQEAEVVDESAGEKIKDTEATTPLDSVGGIENYESLTATQVIERLSSCTPTQLAEIESFELEHRRRRTVLAKLSQYRDASTEHEGLS</sequence>
<dbReference type="EMBL" id="FQUL01000038">
    <property type="protein sequence ID" value="SHE92420.1"/>
    <property type="molecule type" value="Genomic_DNA"/>
</dbReference>
<evidence type="ECO:0000313" key="1">
    <source>
        <dbReference type="EMBL" id="SHE92420.1"/>
    </source>
</evidence>
<protein>
    <submittedName>
        <fullName evidence="1">Uncharacterized protein</fullName>
    </submittedName>
</protein>
<dbReference type="OrthoDB" id="5245206at2"/>
<evidence type="ECO:0000313" key="2">
    <source>
        <dbReference type="Proteomes" id="UP000184295"/>
    </source>
</evidence>
<gene>
    <name evidence="1" type="ORF">SAMN02745225_02012</name>
</gene>
<dbReference type="RefSeq" id="WP_072792028.1">
    <property type="nucleotide sequence ID" value="NZ_FQUL01000038.1"/>
</dbReference>